<evidence type="ECO:0000313" key="1">
    <source>
        <dbReference type="EMBL" id="MCA9380733.1"/>
    </source>
</evidence>
<keyword evidence="1" id="KW-0378">Hydrolase</keyword>
<dbReference type="AlphaFoldDB" id="A0A955L122"/>
<dbReference type="InterPro" id="IPR036412">
    <property type="entry name" value="HAD-like_sf"/>
</dbReference>
<protein>
    <submittedName>
        <fullName evidence="1">HAD hydrolase-like protein</fullName>
    </submittedName>
</protein>
<dbReference type="InterPro" id="IPR023198">
    <property type="entry name" value="PGP-like_dom2"/>
</dbReference>
<dbReference type="SUPFAM" id="SSF56784">
    <property type="entry name" value="HAD-like"/>
    <property type="match status" value="1"/>
</dbReference>
<dbReference type="Pfam" id="PF13419">
    <property type="entry name" value="HAD_2"/>
    <property type="match status" value="1"/>
</dbReference>
<dbReference type="Gene3D" id="1.10.150.240">
    <property type="entry name" value="Putative phosphatase, domain 2"/>
    <property type="match status" value="1"/>
</dbReference>
<organism evidence="1 2">
    <name type="scientific">Candidatus Dojkabacteria bacterium</name>
    <dbReference type="NCBI Taxonomy" id="2099670"/>
    <lineage>
        <taxon>Bacteria</taxon>
        <taxon>Candidatus Dojkabacteria</taxon>
    </lineage>
</organism>
<name>A0A955L122_9BACT</name>
<proteinExistence type="predicted"/>
<dbReference type="Proteomes" id="UP000775877">
    <property type="component" value="Unassembled WGS sequence"/>
</dbReference>
<reference evidence="1" key="1">
    <citation type="submission" date="2020-04" db="EMBL/GenBank/DDBJ databases">
        <authorList>
            <person name="Zhang T."/>
        </authorList>
    </citation>
    <scope>NUCLEOTIDE SEQUENCE</scope>
    <source>
        <strain evidence="1">HKST-UBA13</strain>
    </source>
</reference>
<reference evidence="1" key="2">
    <citation type="journal article" date="2021" name="Microbiome">
        <title>Successional dynamics and alternative stable states in a saline activated sludge microbial community over 9 years.</title>
        <authorList>
            <person name="Wang Y."/>
            <person name="Ye J."/>
            <person name="Ju F."/>
            <person name="Liu L."/>
            <person name="Boyd J.A."/>
            <person name="Deng Y."/>
            <person name="Parks D.H."/>
            <person name="Jiang X."/>
            <person name="Yin X."/>
            <person name="Woodcroft B.J."/>
            <person name="Tyson G.W."/>
            <person name="Hugenholtz P."/>
            <person name="Polz M.F."/>
            <person name="Zhang T."/>
        </authorList>
    </citation>
    <scope>NUCLEOTIDE SEQUENCE</scope>
    <source>
        <strain evidence="1">HKST-UBA13</strain>
    </source>
</reference>
<dbReference type="Gene3D" id="3.40.50.1000">
    <property type="entry name" value="HAD superfamily/HAD-like"/>
    <property type="match status" value="1"/>
</dbReference>
<gene>
    <name evidence="1" type="ORF">KC678_00520</name>
</gene>
<accession>A0A955L122</accession>
<dbReference type="PANTHER" id="PTHR43434">
    <property type="entry name" value="PHOSPHOGLYCOLATE PHOSPHATASE"/>
    <property type="match status" value="1"/>
</dbReference>
<evidence type="ECO:0000313" key="2">
    <source>
        <dbReference type="Proteomes" id="UP000775877"/>
    </source>
</evidence>
<comment type="caution">
    <text evidence="1">The sequence shown here is derived from an EMBL/GenBank/DDBJ whole genome shotgun (WGS) entry which is preliminary data.</text>
</comment>
<sequence>MNKNIIFDFDGTVINSLPLAIRTLHEAGHKYNIESLKNVHVEKLRDMSIPEIFKELKIPFWTLPFLVTWARRRMHSQIHNIPLVEGITDAFRELKKNDNRLFMLTSNSEKNVRISFEDNKIIHLFDDIIGGVGTFSKKRAMKKLLKKYNLKKEDCIYITDEIRDVIATNDINMANIAVAWGYNSEKALMGVNPNHLVHSPSELVKIIKELE</sequence>
<dbReference type="GO" id="GO:0008967">
    <property type="term" value="F:phosphoglycolate phosphatase activity"/>
    <property type="evidence" value="ECO:0007669"/>
    <property type="project" value="TreeGrafter"/>
</dbReference>
<dbReference type="GO" id="GO:0005829">
    <property type="term" value="C:cytosol"/>
    <property type="evidence" value="ECO:0007669"/>
    <property type="project" value="TreeGrafter"/>
</dbReference>
<dbReference type="InterPro" id="IPR041492">
    <property type="entry name" value="HAD_2"/>
</dbReference>
<dbReference type="PANTHER" id="PTHR43434:SF13">
    <property type="entry name" value="PHOSPHOGLYCOLATE PHOSPHATASE"/>
    <property type="match status" value="1"/>
</dbReference>
<dbReference type="InterPro" id="IPR050155">
    <property type="entry name" value="HAD-like_hydrolase_sf"/>
</dbReference>
<dbReference type="SFLD" id="SFLDG01129">
    <property type="entry name" value="C1.5:_HAD__Beta-PGM__Phosphata"/>
    <property type="match status" value="1"/>
</dbReference>
<dbReference type="InterPro" id="IPR023214">
    <property type="entry name" value="HAD_sf"/>
</dbReference>
<dbReference type="EMBL" id="JAGQLJ010000008">
    <property type="protein sequence ID" value="MCA9380733.1"/>
    <property type="molecule type" value="Genomic_DNA"/>
</dbReference>
<dbReference type="GO" id="GO:0006281">
    <property type="term" value="P:DNA repair"/>
    <property type="evidence" value="ECO:0007669"/>
    <property type="project" value="TreeGrafter"/>
</dbReference>
<dbReference type="SFLD" id="SFLDS00003">
    <property type="entry name" value="Haloacid_Dehalogenase"/>
    <property type="match status" value="1"/>
</dbReference>